<proteinExistence type="predicted"/>
<evidence type="ECO:0000256" key="2">
    <source>
        <dbReference type="ARBA" id="ARBA00022737"/>
    </source>
</evidence>
<name>A0A9J6GAZ2_HAELO</name>
<organism evidence="3 4">
    <name type="scientific">Haemaphysalis longicornis</name>
    <name type="common">Bush tick</name>
    <dbReference type="NCBI Taxonomy" id="44386"/>
    <lineage>
        <taxon>Eukaryota</taxon>
        <taxon>Metazoa</taxon>
        <taxon>Ecdysozoa</taxon>
        <taxon>Arthropoda</taxon>
        <taxon>Chelicerata</taxon>
        <taxon>Arachnida</taxon>
        <taxon>Acari</taxon>
        <taxon>Parasitiformes</taxon>
        <taxon>Ixodida</taxon>
        <taxon>Ixodoidea</taxon>
        <taxon>Ixodidae</taxon>
        <taxon>Haemaphysalinae</taxon>
        <taxon>Haemaphysalis</taxon>
    </lineage>
</organism>
<comment type="caution">
    <text evidence="3">The sequence shown here is derived from an EMBL/GenBank/DDBJ whole genome shotgun (WGS) entry which is preliminary data.</text>
</comment>
<dbReference type="AlphaFoldDB" id="A0A9J6GAZ2"/>
<dbReference type="OMA" id="QDNCANC"/>
<keyword evidence="1" id="KW-0880">Kelch repeat</keyword>
<evidence type="ECO:0000313" key="3">
    <source>
        <dbReference type="EMBL" id="KAH9371556.1"/>
    </source>
</evidence>
<keyword evidence="4" id="KW-1185">Reference proteome</keyword>
<evidence type="ECO:0008006" key="5">
    <source>
        <dbReference type="Google" id="ProtNLM"/>
    </source>
</evidence>
<gene>
    <name evidence="3" type="ORF">HPB48_011420</name>
</gene>
<reference evidence="3 4" key="1">
    <citation type="journal article" date="2020" name="Cell">
        <title>Large-Scale Comparative Analyses of Tick Genomes Elucidate Their Genetic Diversity and Vector Capacities.</title>
        <authorList>
            <consortium name="Tick Genome and Microbiome Consortium (TIGMIC)"/>
            <person name="Jia N."/>
            <person name="Wang J."/>
            <person name="Shi W."/>
            <person name="Du L."/>
            <person name="Sun Y."/>
            <person name="Zhan W."/>
            <person name="Jiang J.F."/>
            <person name="Wang Q."/>
            <person name="Zhang B."/>
            <person name="Ji P."/>
            <person name="Bell-Sakyi L."/>
            <person name="Cui X.M."/>
            <person name="Yuan T.T."/>
            <person name="Jiang B.G."/>
            <person name="Yang W.F."/>
            <person name="Lam T.T."/>
            <person name="Chang Q.C."/>
            <person name="Ding S.J."/>
            <person name="Wang X.J."/>
            <person name="Zhu J.G."/>
            <person name="Ruan X.D."/>
            <person name="Zhao L."/>
            <person name="Wei J.T."/>
            <person name="Ye R.Z."/>
            <person name="Que T.C."/>
            <person name="Du C.H."/>
            <person name="Zhou Y.H."/>
            <person name="Cheng J.X."/>
            <person name="Dai P.F."/>
            <person name="Guo W.B."/>
            <person name="Han X.H."/>
            <person name="Huang E.J."/>
            <person name="Li L.F."/>
            <person name="Wei W."/>
            <person name="Gao Y.C."/>
            <person name="Liu J.Z."/>
            <person name="Shao H.Z."/>
            <person name="Wang X."/>
            <person name="Wang C.C."/>
            <person name="Yang T.C."/>
            <person name="Huo Q.B."/>
            <person name="Li W."/>
            <person name="Chen H.Y."/>
            <person name="Chen S.E."/>
            <person name="Zhou L.G."/>
            <person name="Ni X.B."/>
            <person name="Tian J.H."/>
            <person name="Sheng Y."/>
            <person name="Liu T."/>
            <person name="Pan Y.S."/>
            <person name="Xia L.Y."/>
            <person name="Li J."/>
            <person name="Zhao F."/>
            <person name="Cao W.C."/>
        </authorList>
    </citation>
    <scope>NUCLEOTIDE SEQUENCE [LARGE SCALE GENOMIC DNA]</scope>
    <source>
        <strain evidence="3">HaeL-2018</strain>
    </source>
</reference>
<evidence type="ECO:0000256" key="1">
    <source>
        <dbReference type="ARBA" id="ARBA00022441"/>
    </source>
</evidence>
<keyword evidence="2" id="KW-0677">Repeat</keyword>
<dbReference type="OrthoDB" id="191037at2759"/>
<protein>
    <recommendedName>
        <fullName evidence="5">Kelch repeat protein</fullName>
    </recommendedName>
</protein>
<dbReference type="Gene3D" id="2.120.10.80">
    <property type="entry name" value="Kelch-type beta propeller"/>
    <property type="match status" value="1"/>
</dbReference>
<accession>A0A9J6GAZ2</accession>
<dbReference type="Proteomes" id="UP000821853">
    <property type="component" value="Chromosome 3"/>
</dbReference>
<dbReference type="InterPro" id="IPR015915">
    <property type="entry name" value="Kelch-typ_b-propeller"/>
</dbReference>
<dbReference type="PANTHER" id="PTHR45632:SF3">
    <property type="entry name" value="KELCH-LIKE PROTEIN 32"/>
    <property type="match status" value="1"/>
</dbReference>
<dbReference type="SMART" id="SM00612">
    <property type="entry name" value="Kelch"/>
    <property type="match status" value="2"/>
</dbReference>
<dbReference type="EMBL" id="JABSTR010000005">
    <property type="protein sequence ID" value="KAH9371556.1"/>
    <property type="molecule type" value="Genomic_DNA"/>
</dbReference>
<dbReference type="VEuPathDB" id="VectorBase:HLOH_060172"/>
<dbReference type="Pfam" id="PF01344">
    <property type="entry name" value="Kelch_1"/>
    <property type="match status" value="3"/>
</dbReference>
<evidence type="ECO:0000313" key="4">
    <source>
        <dbReference type="Proteomes" id="UP000821853"/>
    </source>
</evidence>
<dbReference type="InterPro" id="IPR006652">
    <property type="entry name" value="Kelch_1"/>
</dbReference>
<sequence>MQKRATFILKEHRLGAVGAPTFKQDNCANCGGSSPDRWKPRVPHEMLVVVGGLRESYPNEIPFEGLEAFDPCAHRGSPTRTTTLKGGKIYVSGGFDGKKILFSVEVYSPSRDTWSVVHPPLPGQRCSHSMIALGAHIYVIGGYDGRRRLNTVLRRGADTLNRWRMVAPMRMARSAFAIAILDSEIYAIGGYNGTFSLCNNALW</sequence>
<dbReference type="SUPFAM" id="SSF117281">
    <property type="entry name" value="Kelch motif"/>
    <property type="match status" value="1"/>
</dbReference>
<dbReference type="PANTHER" id="PTHR45632">
    <property type="entry name" value="LD33804P"/>
    <property type="match status" value="1"/>
</dbReference>